<evidence type="ECO:0000256" key="3">
    <source>
        <dbReference type="ARBA" id="ARBA00023013"/>
    </source>
</evidence>
<gene>
    <name evidence="7" type="primary">LOC101245735</name>
</gene>
<name>A0A3Q7G659_SOLLC</name>
<reference evidence="7" key="2">
    <citation type="submission" date="2019-01" db="UniProtKB">
        <authorList>
            <consortium name="EnsemblPlants"/>
        </authorList>
    </citation>
    <scope>IDENTIFICATION</scope>
    <source>
        <strain evidence="7">cv. Heinz 1706</strain>
    </source>
</reference>
<dbReference type="InterPro" id="IPR003175">
    <property type="entry name" value="CDI_dom"/>
</dbReference>
<evidence type="ECO:0000256" key="5">
    <source>
        <dbReference type="SAM" id="MobiDB-lite"/>
    </source>
</evidence>
<sequence length="203" mass="24208">MDVLLMMRKKRKICDNYTPVVSSDKYEPDGSSMSCCSSNSKSRDLDEKCGEVAEKEEKLIEEEYESEKMPPVEEFDELESNEIEEFGKEMASVEEFDELELKEIEEFGEEIELDEMTSVEEFDELEMNEMPSLEEEVELDEMLFPLEEPEPPLIPTTEELEEFFTRHEQRISTRLRQNYNFDFEKEEPLEGRFEWVPIRKMKF</sequence>
<comment type="subcellular location">
    <subcellularLocation>
        <location evidence="1">Nucleus</location>
        <location evidence="1">Nucleoplasm</location>
    </subcellularLocation>
</comment>
<dbReference type="Gene3D" id="4.10.365.10">
    <property type="entry name" value="p27"/>
    <property type="match status" value="1"/>
</dbReference>
<dbReference type="GO" id="GO:0051726">
    <property type="term" value="P:regulation of cell cycle"/>
    <property type="evidence" value="ECO:0007669"/>
    <property type="project" value="InterPro"/>
</dbReference>
<dbReference type="Gramene" id="Solyc03g044480.3.1">
    <property type="protein sequence ID" value="Solyc03g044480.3.1"/>
    <property type="gene ID" value="Solyc03g044480.3"/>
</dbReference>
<keyword evidence="4" id="KW-0131">Cell cycle</keyword>
<dbReference type="PANTHER" id="PTHR46776">
    <property type="entry name" value="CYCLIN-DEPENDENT KINASE INHIBITOR 4-RELATED"/>
    <property type="match status" value="1"/>
</dbReference>
<evidence type="ECO:0000313" key="8">
    <source>
        <dbReference type="Proteomes" id="UP000004994"/>
    </source>
</evidence>
<organism evidence="7">
    <name type="scientific">Solanum lycopersicum</name>
    <name type="common">Tomato</name>
    <name type="synonym">Lycopersicon esculentum</name>
    <dbReference type="NCBI Taxonomy" id="4081"/>
    <lineage>
        <taxon>Eukaryota</taxon>
        <taxon>Viridiplantae</taxon>
        <taxon>Streptophyta</taxon>
        <taxon>Embryophyta</taxon>
        <taxon>Tracheophyta</taxon>
        <taxon>Spermatophyta</taxon>
        <taxon>Magnoliopsida</taxon>
        <taxon>eudicotyledons</taxon>
        <taxon>Gunneridae</taxon>
        <taxon>Pentapetalae</taxon>
        <taxon>asterids</taxon>
        <taxon>lamiids</taxon>
        <taxon>Solanales</taxon>
        <taxon>Solanaceae</taxon>
        <taxon>Solanoideae</taxon>
        <taxon>Solaneae</taxon>
        <taxon>Solanum</taxon>
        <taxon>Solanum subgen. Lycopersicon</taxon>
    </lineage>
</organism>
<evidence type="ECO:0000259" key="6">
    <source>
        <dbReference type="Pfam" id="PF02234"/>
    </source>
</evidence>
<protein>
    <submittedName>
        <fullName evidence="7">Cyclin-dependent kinase inhibitor</fullName>
    </submittedName>
</protein>
<comment type="similarity">
    <text evidence="2">Belongs to the CDI family. ICK/KRP subfamily.</text>
</comment>
<dbReference type="Pfam" id="PF02234">
    <property type="entry name" value="CDI"/>
    <property type="match status" value="1"/>
</dbReference>
<dbReference type="InParanoid" id="A0A3Q7G659"/>
<dbReference type="InterPro" id="IPR044275">
    <property type="entry name" value="KRP"/>
</dbReference>
<dbReference type="GO" id="GO:0005634">
    <property type="term" value="C:nucleus"/>
    <property type="evidence" value="ECO:0000318"/>
    <property type="project" value="GO_Central"/>
</dbReference>
<dbReference type="GO" id="GO:0005654">
    <property type="term" value="C:nucleoplasm"/>
    <property type="evidence" value="ECO:0007669"/>
    <property type="project" value="UniProtKB-SubCell"/>
</dbReference>
<evidence type="ECO:0000256" key="1">
    <source>
        <dbReference type="ARBA" id="ARBA00004642"/>
    </source>
</evidence>
<dbReference type="PaxDb" id="4081-Solyc03g044480.2.1"/>
<evidence type="ECO:0000256" key="2">
    <source>
        <dbReference type="ARBA" id="ARBA00010274"/>
    </source>
</evidence>
<feature type="compositionally biased region" description="Low complexity" evidence="5">
    <location>
        <begin position="31"/>
        <end position="40"/>
    </location>
</feature>
<keyword evidence="8" id="KW-1185">Reference proteome</keyword>
<feature type="domain" description="Cyclin-dependent kinase inhibitor" evidence="6">
    <location>
        <begin position="155"/>
        <end position="197"/>
    </location>
</feature>
<reference evidence="7" key="1">
    <citation type="journal article" date="2012" name="Nature">
        <title>The tomato genome sequence provides insights into fleshy fruit evolution.</title>
        <authorList>
            <consortium name="Tomato Genome Consortium"/>
        </authorList>
    </citation>
    <scope>NUCLEOTIDE SEQUENCE [LARGE SCALE GENOMIC DNA]</scope>
    <source>
        <strain evidence="7">cv. Heinz 1706</strain>
    </source>
</reference>
<dbReference type="Proteomes" id="UP000004994">
    <property type="component" value="Chromosome 3"/>
</dbReference>
<keyword evidence="3" id="KW-0649">Protein kinase inhibitor</keyword>
<dbReference type="GO" id="GO:0004861">
    <property type="term" value="F:cyclin-dependent protein serine/threonine kinase inhibitor activity"/>
    <property type="evidence" value="ECO:0000318"/>
    <property type="project" value="GO_Central"/>
</dbReference>
<evidence type="ECO:0000313" key="7">
    <source>
        <dbReference type="EnsemblPlants" id="Solyc03g044480.3.1"/>
    </source>
</evidence>
<proteinExistence type="inferred from homology"/>
<feature type="region of interest" description="Disordered" evidence="5">
    <location>
        <begin position="22"/>
        <end position="48"/>
    </location>
</feature>
<dbReference type="InterPro" id="IPR044898">
    <property type="entry name" value="CDI_dom_sf"/>
</dbReference>
<accession>A0A3Q7G659</accession>
<dbReference type="AlphaFoldDB" id="A0A3Q7G659"/>
<dbReference type="GO" id="GO:0045740">
    <property type="term" value="P:positive regulation of DNA replication"/>
    <property type="evidence" value="ECO:0000318"/>
    <property type="project" value="GO_Central"/>
</dbReference>
<evidence type="ECO:0000256" key="4">
    <source>
        <dbReference type="ARBA" id="ARBA00023306"/>
    </source>
</evidence>
<dbReference type="EnsemblPlants" id="Solyc03g044480.3.1">
    <property type="protein sequence ID" value="Solyc03g044480.3.1"/>
    <property type="gene ID" value="Solyc03g044480.3"/>
</dbReference>